<dbReference type="KEGG" id="pact:CA264_16030"/>
<proteinExistence type="predicted"/>
<dbReference type="Proteomes" id="UP000266292">
    <property type="component" value="Chromosome"/>
</dbReference>
<gene>
    <name evidence="1" type="ORF">CA264_16030</name>
</gene>
<protein>
    <recommendedName>
        <fullName evidence="3">DNA-binding protein</fullName>
    </recommendedName>
</protein>
<organism evidence="1 2">
    <name type="scientific">Pontibacter actiniarum</name>
    <dbReference type="NCBI Taxonomy" id="323450"/>
    <lineage>
        <taxon>Bacteria</taxon>
        <taxon>Pseudomonadati</taxon>
        <taxon>Bacteroidota</taxon>
        <taxon>Cytophagia</taxon>
        <taxon>Cytophagales</taxon>
        <taxon>Hymenobacteraceae</taxon>
        <taxon>Pontibacter</taxon>
    </lineage>
</organism>
<reference evidence="2" key="1">
    <citation type="submission" date="2017-05" db="EMBL/GenBank/DDBJ databases">
        <authorList>
            <person name="Ray J."/>
            <person name="Price M."/>
            <person name="Deutschbauer A."/>
        </authorList>
    </citation>
    <scope>NUCLEOTIDE SEQUENCE [LARGE SCALE GENOMIC DNA]</scope>
    <source>
        <strain evidence="2">DSM 19842</strain>
    </source>
</reference>
<evidence type="ECO:0000313" key="2">
    <source>
        <dbReference type="Proteomes" id="UP000266292"/>
    </source>
</evidence>
<evidence type="ECO:0008006" key="3">
    <source>
        <dbReference type="Google" id="ProtNLM"/>
    </source>
</evidence>
<keyword evidence="2" id="KW-1185">Reference proteome</keyword>
<evidence type="ECO:0000313" key="1">
    <source>
        <dbReference type="EMBL" id="ARS36808.1"/>
    </source>
</evidence>
<dbReference type="EMBL" id="CP021235">
    <property type="protein sequence ID" value="ARS36808.1"/>
    <property type="molecule type" value="Genomic_DNA"/>
</dbReference>
<sequence length="108" mass="12918">MKLHHITPNGIYQISGADLLNLIDYVMEQSIEKAMERIKEKGPKPIPDRWLGKRKLTTDEAAEFLGIKKLTLYDFHKKYSMTYEKSRPNMYTIEELERVERERRIRPH</sequence>
<accession>A0A1X9YVA0</accession>
<name>A0A1X9YVA0_9BACT</name>
<dbReference type="AlphaFoldDB" id="A0A1X9YVA0"/>
<dbReference type="RefSeq" id="WP_025608412.1">
    <property type="nucleotide sequence ID" value="NZ_CP021235.1"/>
</dbReference>